<dbReference type="Proteomes" id="UP000499080">
    <property type="component" value="Unassembled WGS sequence"/>
</dbReference>
<comment type="caution">
    <text evidence="2">The sequence shown here is derived from an EMBL/GenBank/DDBJ whole genome shotgun (WGS) entry which is preliminary data.</text>
</comment>
<name>A0A4Y2CP52_ARAVE</name>
<dbReference type="AlphaFoldDB" id="A0A4Y2CP52"/>
<evidence type="ECO:0000313" key="2">
    <source>
        <dbReference type="EMBL" id="GBM06202.1"/>
    </source>
</evidence>
<reference evidence="2 3" key="1">
    <citation type="journal article" date="2019" name="Sci. Rep.">
        <title>Orb-weaving spider Araneus ventricosus genome elucidates the spidroin gene catalogue.</title>
        <authorList>
            <person name="Kono N."/>
            <person name="Nakamura H."/>
            <person name="Ohtoshi R."/>
            <person name="Moran D.A.P."/>
            <person name="Shinohara A."/>
            <person name="Yoshida Y."/>
            <person name="Fujiwara M."/>
            <person name="Mori M."/>
            <person name="Tomita M."/>
            <person name="Arakawa K."/>
        </authorList>
    </citation>
    <scope>NUCLEOTIDE SEQUENCE [LARGE SCALE GENOMIC DNA]</scope>
</reference>
<sequence length="169" mass="19194">MVAGLVKSRGRTQIPPKHPPDGALHAKSYECQTPPVGWRGNLERRCRPVSSSSSDPVQNETPSLIASYCPKKKWALISPNLAIPFHLSQDCFFPIHFKSNQARLHLMLKCDTTLFDHLILPSKHRLIKSAYEYFFFILFGALLHPHYSPHGGFVYFQHDLVSKQSEGQI</sequence>
<evidence type="ECO:0000313" key="3">
    <source>
        <dbReference type="Proteomes" id="UP000499080"/>
    </source>
</evidence>
<accession>A0A4Y2CP52</accession>
<proteinExistence type="predicted"/>
<evidence type="ECO:0000256" key="1">
    <source>
        <dbReference type="SAM" id="MobiDB-lite"/>
    </source>
</evidence>
<gene>
    <name evidence="2" type="ORF">AVEN_167086_1</name>
</gene>
<protein>
    <submittedName>
        <fullName evidence="2">Uncharacterized protein</fullName>
    </submittedName>
</protein>
<keyword evidence="3" id="KW-1185">Reference proteome</keyword>
<dbReference type="EMBL" id="BGPR01000224">
    <property type="protein sequence ID" value="GBM06202.1"/>
    <property type="molecule type" value="Genomic_DNA"/>
</dbReference>
<organism evidence="2 3">
    <name type="scientific">Araneus ventricosus</name>
    <name type="common">Orbweaver spider</name>
    <name type="synonym">Epeira ventricosa</name>
    <dbReference type="NCBI Taxonomy" id="182803"/>
    <lineage>
        <taxon>Eukaryota</taxon>
        <taxon>Metazoa</taxon>
        <taxon>Ecdysozoa</taxon>
        <taxon>Arthropoda</taxon>
        <taxon>Chelicerata</taxon>
        <taxon>Arachnida</taxon>
        <taxon>Araneae</taxon>
        <taxon>Araneomorphae</taxon>
        <taxon>Entelegynae</taxon>
        <taxon>Araneoidea</taxon>
        <taxon>Araneidae</taxon>
        <taxon>Araneus</taxon>
    </lineage>
</organism>
<feature type="region of interest" description="Disordered" evidence="1">
    <location>
        <begin position="1"/>
        <end position="26"/>
    </location>
</feature>